<dbReference type="AlphaFoldDB" id="A0A1F7HIP3"/>
<name>A0A1F7HIP3_9BACT</name>
<proteinExistence type="predicted"/>
<accession>A0A1F7HIP3</accession>
<protein>
    <submittedName>
        <fullName evidence="1">Uncharacterized protein</fullName>
    </submittedName>
</protein>
<sequence length="138" mass="15695">MNRLEIAPVPKERRPSFFGMQALVGLFGLALASEMIVDFSRSLQHSTPFLAHGNREPEIDEEESILTVKRRSSVGFVIDRITYFFIDFARHGKIPYGVVRYDGKFEIKNGELRMVGGKSVAISEESIRVNNLRVTHRV</sequence>
<organism evidence="1 2">
    <name type="scientific">Candidatus Roizmanbacteria bacterium RIFCSPHIGHO2_12_FULL_33_9</name>
    <dbReference type="NCBI Taxonomy" id="1802045"/>
    <lineage>
        <taxon>Bacteria</taxon>
        <taxon>Candidatus Roizmaniibacteriota</taxon>
    </lineage>
</organism>
<comment type="caution">
    <text evidence="1">The sequence shown here is derived from an EMBL/GenBank/DDBJ whole genome shotgun (WGS) entry which is preliminary data.</text>
</comment>
<dbReference type="Proteomes" id="UP000177199">
    <property type="component" value="Unassembled WGS sequence"/>
</dbReference>
<gene>
    <name evidence="1" type="ORF">A3F29_01635</name>
</gene>
<dbReference type="EMBL" id="MFZV01000023">
    <property type="protein sequence ID" value="OGK31107.1"/>
    <property type="molecule type" value="Genomic_DNA"/>
</dbReference>
<evidence type="ECO:0000313" key="1">
    <source>
        <dbReference type="EMBL" id="OGK31107.1"/>
    </source>
</evidence>
<reference evidence="1 2" key="1">
    <citation type="journal article" date="2016" name="Nat. Commun.">
        <title>Thousands of microbial genomes shed light on interconnected biogeochemical processes in an aquifer system.</title>
        <authorList>
            <person name="Anantharaman K."/>
            <person name="Brown C.T."/>
            <person name="Hug L.A."/>
            <person name="Sharon I."/>
            <person name="Castelle C.J."/>
            <person name="Probst A.J."/>
            <person name="Thomas B.C."/>
            <person name="Singh A."/>
            <person name="Wilkins M.J."/>
            <person name="Karaoz U."/>
            <person name="Brodie E.L."/>
            <person name="Williams K.H."/>
            <person name="Hubbard S.S."/>
            <person name="Banfield J.F."/>
        </authorList>
    </citation>
    <scope>NUCLEOTIDE SEQUENCE [LARGE SCALE GENOMIC DNA]</scope>
</reference>
<evidence type="ECO:0000313" key="2">
    <source>
        <dbReference type="Proteomes" id="UP000177199"/>
    </source>
</evidence>